<sequence length="94" mass="10856">MRPFSVRSTTTSPTRSTRLGVKSSGTWSLRRWLQDAHEQLAEEEDDIGWEFRSTHDLCRTWASTLADAEVDPLLVLDWGGWEDLETFLEHYNGT</sequence>
<evidence type="ECO:0000313" key="4">
    <source>
        <dbReference type="Proteomes" id="UP000011581"/>
    </source>
</evidence>
<dbReference type="Gene3D" id="1.10.443.10">
    <property type="entry name" value="Intergrase catalytic core"/>
    <property type="match status" value="1"/>
</dbReference>
<organism evidence="3 4">
    <name type="scientific">Halorubrum distributum JCM 13561</name>
    <dbReference type="NCBI Taxonomy" id="1227483"/>
    <lineage>
        <taxon>Archaea</taxon>
        <taxon>Methanobacteriati</taxon>
        <taxon>Methanobacteriota</taxon>
        <taxon>Stenosarchaea group</taxon>
        <taxon>Halobacteria</taxon>
        <taxon>Halobacteriales</taxon>
        <taxon>Haloferacaceae</taxon>
        <taxon>Halorubrum</taxon>
        <taxon>Halorubrum distributum group</taxon>
    </lineage>
</organism>
<dbReference type="GO" id="GO:0015074">
    <property type="term" value="P:DNA integration"/>
    <property type="evidence" value="ECO:0007669"/>
    <property type="project" value="InterPro"/>
</dbReference>
<accession>M0NZG9</accession>
<evidence type="ECO:0000256" key="1">
    <source>
        <dbReference type="ARBA" id="ARBA00023172"/>
    </source>
</evidence>
<name>M0NZG9_9EURY</name>
<proteinExistence type="predicted"/>
<comment type="caution">
    <text evidence="3">The sequence shown here is derived from an EMBL/GenBank/DDBJ whole genome shotgun (WGS) entry which is preliminary data.</text>
</comment>
<gene>
    <name evidence="3" type="ORF">C470_04635</name>
</gene>
<dbReference type="GO" id="GO:0003677">
    <property type="term" value="F:DNA binding"/>
    <property type="evidence" value="ECO:0007669"/>
    <property type="project" value="InterPro"/>
</dbReference>
<dbReference type="Proteomes" id="UP000011581">
    <property type="component" value="Unassembled WGS sequence"/>
</dbReference>
<dbReference type="RefSeq" id="WP_008365614.1">
    <property type="nucleotide sequence ID" value="NZ_AOJF01000028.1"/>
</dbReference>
<evidence type="ECO:0000313" key="3">
    <source>
        <dbReference type="EMBL" id="EMA62664.1"/>
    </source>
</evidence>
<feature type="region of interest" description="Disordered" evidence="2">
    <location>
        <begin position="1"/>
        <end position="21"/>
    </location>
</feature>
<dbReference type="AlphaFoldDB" id="M0NZG9"/>
<protein>
    <submittedName>
        <fullName evidence="3">Integrase family protein</fullName>
    </submittedName>
</protein>
<dbReference type="InterPro" id="IPR011010">
    <property type="entry name" value="DNA_brk_join_enz"/>
</dbReference>
<dbReference type="EMBL" id="AOJF01000028">
    <property type="protein sequence ID" value="EMA62664.1"/>
    <property type="molecule type" value="Genomic_DNA"/>
</dbReference>
<dbReference type="SUPFAM" id="SSF56349">
    <property type="entry name" value="DNA breaking-rejoining enzymes"/>
    <property type="match status" value="1"/>
</dbReference>
<reference evidence="3 4" key="1">
    <citation type="journal article" date="2014" name="PLoS Genet.">
        <title>Phylogenetically driven sequencing of extremely halophilic archaea reveals strategies for static and dynamic osmo-response.</title>
        <authorList>
            <person name="Becker E.A."/>
            <person name="Seitzer P.M."/>
            <person name="Tritt A."/>
            <person name="Larsen D."/>
            <person name="Krusor M."/>
            <person name="Yao A.I."/>
            <person name="Wu D."/>
            <person name="Madern D."/>
            <person name="Eisen J.A."/>
            <person name="Darling A.E."/>
            <person name="Facciotti M.T."/>
        </authorList>
    </citation>
    <scope>NUCLEOTIDE SEQUENCE [LARGE SCALE GENOMIC DNA]</scope>
    <source>
        <strain evidence="3 4">JCM 13561</strain>
    </source>
</reference>
<dbReference type="PATRIC" id="fig|1227483.3.peg.910"/>
<dbReference type="GO" id="GO:0006310">
    <property type="term" value="P:DNA recombination"/>
    <property type="evidence" value="ECO:0007669"/>
    <property type="project" value="UniProtKB-KW"/>
</dbReference>
<keyword evidence="1" id="KW-0233">DNA recombination</keyword>
<feature type="compositionally biased region" description="Low complexity" evidence="2">
    <location>
        <begin position="1"/>
        <end position="18"/>
    </location>
</feature>
<dbReference type="InterPro" id="IPR013762">
    <property type="entry name" value="Integrase-like_cat_sf"/>
</dbReference>
<evidence type="ECO:0000256" key="2">
    <source>
        <dbReference type="SAM" id="MobiDB-lite"/>
    </source>
</evidence>